<dbReference type="InterPro" id="IPR013221">
    <property type="entry name" value="Mur_ligase_cen"/>
</dbReference>
<protein>
    <recommendedName>
        <fullName evidence="3 14">UDP-N-acetylmuramate--L-alanine ligase</fullName>
        <ecNumber evidence="3 14">6.3.2.8</ecNumber>
    </recommendedName>
    <alternativeName>
        <fullName evidence="14">UDP-N-acetylmuramoyl-L-alanine synthetase</fullName>
    </alternativeName>
</protein>
<reference evidence="19" key="1">
    <citation type="submission" date="2019-01" db="EMBL/GenBank/DDBJ databases">
        <title>Gri0909 isolated from a small marine red alga.</title>
        <authorList>
            <person name="Kim J."/>
            <person name="Jeong S.E."/>
            <person name="Jeon C.O."/>
        </authorList>
    </citation>
    <scope>NUCLEOTIDE SEQUENCE [LARGE SCALE GENOMIC DNA]</scope>
    <source>
        <strain evidence="19">Gri0909</strain>
    </source>
</reference>
<dbReference type="Pfam" id="PF08245">
    <property type="entry name" value="Mur_ligase_M"/>
    <property type="match status" value="1"/>
</dbReference>
<dbReference type="SUPFAM" id="SSF51984">
    <property type="entry name" value="MurCD N-terminal domain"/>
    <property type="match status" value="1"/>
</dbReference>
<evidence type="ECO:0000256" key="8">
    <source>
        <dbReference type="ARBA" id="ARBA00022840"/>
    </source>
</evidence>
<dbReference type="Gene3D" id="3.40.1190.10">
    <property type="entry name" value="Mur-like, catalytic domain"/>
    <property type="match status" value="1"/>
</dbReference>
<organism evidence="18 19">
    <name type="scientific">Hwanghaeella grinnelliae</name>
    <dbReference type="NCBI Taxonomy" id="2500179"/>
    <lineage>
        <taxon>Bacteria</taxon>
        <taxon>Pseudomonadati</taxon>
        <taxon>Pseudomonadota</taxon>
        <taxon>Alphaproteobacteria</taxon>
        <taxon>Rhodospirillales</taxon>
        <taxon>Rhodospirillaceae</taxon>
        <taxon>Hwanghaeella</taxon>
    </lineage>
</organism>
<evidence type="ECO:0000256" key="1">
    <source>
        <dbReference type="ARBA" id="ARBA00004496"/>
    </source>
</evidence>
<evidence type="ECO:0000256" key="7">
    <source>
        <dbReference type="ARBA" id="ARBA00022741"/>
    </source>
</evidence>
<comment type="catalytic activity">
    <reaction evidence="13 14">
        <text>UDP-N-acetyl-alpha-D-muramate + L-alanine + ATP = UDP-N-acetyl-alpha-D-muramoyl-L-alanine + ADP + phosphate + H(+)</text>
        <dbReference type="Rhea" id="RHEA:23372"/>
        <dbReference type="ChEBI" id="CHEBI:15378"/>
        <dbReference type="ChEBI" id="CHEBI:30616"/>
        <dbReference type="ChEBI" id="CHEBI:43474"/>
        <dbReference type="ChEBI" id="CHEBI:57972"/>
        <dbReference type="ChEBI" id="CHEBI:70757"/>
        <dbReference type="ChEBI" id="CHEBI:83898"/>
        <dbReference type="ChEBI" id="CHEBI:456216"/>
        <dbReference type="EC" id="6.3.2.8"/>
    </reaction>
</comment>
<sequence length="474" mass="51032">MMQVPLSIGPLHFVGIGGIGMSGIAEVMKNLGYTVGGSDIAETANVKRLRELGIPVTVGHAAENIKDASVVVVSSAIRPENPELLAARERLIPVVRRAEMLAELMRLKWSVAVGGTHGKTTTTSLVAALLDGGDLDPTVINGGIINAYGTNARLGQGDWMVVEADESDGSFTKLPATIAIVTNIDPEHMEHYGSFEKLRDAFRIFVQNIPFYGFAVMCIDHAEVQAMIGKIEDRRVITYGFNPQAEIRASNAAASPGGYTFDVTVALRGDEPWAIEGLHLPMYGEHNVQNALAAISVALEMGIEVDDIRNALARFSGVKRRFTKTGEAGGVTVIDDYGHHPVEITAVLKAARDATRRNVIAVVQPHRYTRLRDLFEEFCACFNDADKVIIAPVYAAGEEPMEGVDRDALAQGLRTRGHRGVVTIDGQDDLAEAVADVAREGDLVVCLGAGTITNWAQALPDELKLRFGRSRAGK</sequence>
<evidence type="ECO:0000259" key="17">
    <source>
        <dbReference type="Pfam" id="PF08245"/>
    </source>
</evidence>
<dbReference type="GO" id="GO:0008763">
    <property type="term" value="F:UDP-N-acetylmuramate-L-alanine ligase activity"/>
    <property type="evidence" value="ECO:0007669"/>
    <property type="project" value="UniProtKB-UniRule"/>
</dbReference>
<evidence type="ECO:0000256" key="14">
    <source>
        <dbReference type="HAMAP-Rule" id="MF_00046"/>
    </source>
</evidence>
<dbReference type="HAMAP" id="MF_00046">
    <property type="entry name" value="MurC"/>
    <property type="match status" value="1"/>
</dbReference>
<dbReference type="InterPro" id="IPR050061">
    <property type="entry name" value="MurCDEF_pg_biosynth"/>
</dbReference>
<dbReference type="GO" id="GO:0051301">
    <property type="term" value="P:cell division"/>
    <property type="evidence" value="ECO:0007669"/>
    <property type="project" value="UniProtKB-KW"/>
</dbReference>
<keyword evidence="12 14" id="KW-0961">Cell wall biogenesis/degradation</keyword>
<keyword evidence="9 14" id="KW-0133">Cell shape</keyword>
<dbReference type="PANTHER" id="PTHR43445">
    <property type="entry name" value="UDP-N-ACETYLMURAMATE--L-ALANINE LIGASE-RELATED"/>
    <property type="match status" value="1"/>
</dbReference>
<comment type="subcellular location">
    <subcellularLocation>
        <location evidence="1 14">Cytoplasm</location>
    </subcellularLocation>
</comment>
<comment type="function">
    <text evidence="14">Cell wall formation.</text>
</comment>
<feature type="domain" description="Mur ligase C-terminal" evidence="16">
    <location>
        <begin position="320"/>
        <end position="450"/>
    </location>
</feature>
<evidence type="ECO:0000259" key="16">
    <source>
        <dbReference type="Pfam" id="PF02875"/>
    </source>
</evidence>
<dbReference type="GO" id="GO:0005524">
    <property type="term" value="F:ATP binding"/>
    <property type="evidence" value="ECO:0007669"/>
    <property type="project" value="UniProtKB-UniRule"/>
</dbReference>
<dbReference type="AlphaFoldDB" id="A0A3S2Z6S6"/>
<evidence type="ECO:0000256" key="6">
    <source>
        <dbReference type="ARBA" id="ARBA00022618"/>
    </source>
</evidence>
<dbReference type="Pfam" id="PF02875">
    <property type="entry name" value="Mur_ligase_C"/>
    <property type="match status" value="1"/>
</dbReference>
<evidence type="ECO:0000256" key="5">
    <source>
        <dbReference type="ARBA" id="ARBA00022598"/>
    </source>
</evidence>
<evidence type="ECO:0000256" key="9">
    <source>
        <dbReference type="ARBA" id="ARBA00022960"/>
    </source>
</evidence>
<comment type="similarity">
    <text evidence="14">Belongs to the MurCDEF family.</text>
</comment>
<dbReference type="OrthoDB" id="9804126at2"/>
<keyword evidence="8 14" id="KW-0067">ATP-binding</keyword>
<evidence type="ECO:0000256" key="10">
    <source>
        <dbReference type="ARBA" id="ARBA00022984"/>
    </source>
</evidence>
<accession>A0A3S2Z6S6</accession>
<keyword evidence="7 14" id="KW-0547">Nucleotide-binding</keyword>
<dbReference type="InterPro" id="IPR000713">
    <property type="entry name" value="Mur_ligase_N"/>
</dbReference>
<comment type="caution">
    <text evidence="18">The sequence shown here is derived from an EMBL/GenBank/DDBJ whole genome shotgun (WGS) entry which is preliminary data.</text>
</comment>
<dbReference type="Pfam" id="PF01225">
    <property type="entry name" value="Mur_ligase"/>
    <property type="match status" value="1"/>
</dbReference>
<evidence type="ECO:0000259" key="15">
    <source>
        <dbReference type="Pfam" id="PF01225"/>
    </source>
</evidence>
<evidence type="ECO:0000256" key="2">
    <source>
        <dbReference type="ARBA" id="ARBA00004752"/>
    </source>
</evidence>
<dbReference type="RefSeq" id="WP_127766604.1">
    <property type="nucleotide sequence ID" value="NZ_SADE01000003.1"/>
</dbReference>
<feature type="binding site" evidence="14">
    <location>
        <begin position="115"/>
        <end position="121"/>
    </location>
    <ligand>
        <name>ATP</name>
        <dbReference type="ChEBI" id="CHEBI:30616"/>
    </ligand>
</feature>
<dbReference type="InterPro" id="IPR036615">
    <property type="entry name" value="Mur_ligase_C_dom_sf"/>
</dbReference>
<dbReference type="UniPathway" id="UPA00219"/>
<dbReference type="NCBIfam" id="TIGR01082">
    <property type="entry name" value="murC"/>
    <property type="match status" value="1"/>
</dbReference>
<dbReference type="InterPro" id="IPR004101">
    <property type="entry name" value="Mur_ligase_C"/>
</dbReference>
<keyword evidence="10 14" id="KW-0573">Peptidoglycan synthesis</keyword>
<feature type="domain" description="Mur ligase N-terminal catalytic" evidence="15">
    <location>
        <begin position="11"/>
        <end position="108"/>
    </location>
</feature>
<feature type="domain" description="Mur ligase central" evidence="17">
    <location>
        <begin position="113"/>
        <end position="298"/>
    </location>
</feature>
<dbReference type="EC" id="6.3.2.8" evidence="3 14"/>
<evidence type="ECO:0000313" key="19">
    <source>
        <dbReference type="Proteomes" id="UP000287447"/>
    </source>
</evidence>
<dbReference type="SUPFAM" id="SSF53623">
    <property type="entry name" value="MurD-like peptide ligases, catalytic domain"/>
    <property type="match status" value="1"/>
</dbReference>
<dbReference type="GO" id="GO:0008360">
    <property type="term" value="P:regulation of cell shape"/>
    <property type="evidence" value="ECO:0007669"/>
    <property type="project" value="UniProtKB-KW"/>
</dbReference>
<gene>
    <name evidence="14" type="primary">murC</name>
    <name evidence="18" type="ORF">EOI86_17305</name>
</gene>
<comment type="pathway">
    <text evidence="2 14">Cell wall biogenesis; peptidoglycan biosynthesis.</text>
</comment>
<dbReference type="Proteomes" id="UP000287447">
    <property type="component" value="Unassembled WGS sequence"/>
</dbReference>
<dbReference type="SUPFAM" id="SSF53244">
    <property type="entry name" value="MurD-like peptide ligases, peptide-binding domain"/>
    <property type="match status" value="1"/>
</dbReference>
<dbReference type="InterPro" id="IPR005758">
    <property type="entry name" value="UDP-N-AcMur_Ala_ligase_MurC"/>
</dbReference>
<evidence type="ECO:0000256" key="11">
    <source>
        <dbReference type="ARBA" id="ARBA00023306"/>
    </source>
</evidence>
<dbReference type="PANTHER" id="PTHR43445:SF3">
    <property type="entry name" value="UDP-N-ACETYLMURAMATE--L-ALANINE LIGASE"/>
    <property type="match status" value="1"/>
</dbReference>
<keyword evidence="5 14" id="KW-0436">Ligase</keyword>
<keyword evidence="11 14" id="KW-0131">Cell cycle</keyword>
<dbReference type="Gene3D" id="3.90.190.20">
    <property type="entry name" value="Mur ligase, C-terminal domain"/>
    <property type="match status" value="1"/>
</dbReference>
<proteinExistence type="inferred from homology"/>
<evidence type="ECO:0000256" key="4">
    <source>
        <dbReference type="ARBA" id="ARBA00022490"/>
    </source>
</evidence>
<dbReference type="GO" id="GO:0009252">
    <property type="term" value="P:peptidoglycan biosynthetic process"/>
    <property type="evidence" value="ECO:0007669"/>
    <property type="project" value="UniProtKB-UniRule"/>
</dbReference>
<evidence type="ECO:0000256" key="3">
    <source>
        <dbReference type="ARBA" id="ARBA00012211"/>
    </source>
</evidence>
<dbReference type="InterPro" id="IPR036565">
    <property type="entry name" value="Mur-like_cat_sf"/>
</dbReference>
<keyword evidence="4 14" id="KW-0963">Cytoplasm</keyword>
<keyword evidence="19" id="KW-1185">Reference proteome</keyword>
<dbReference type="Gene3D" id="3.40.50.720">
    <property type="entry name" value="NAD(P)-binding Rossmann-like Domain"/>
    <property type="match status" value="1"/>
</dbReference>
<dbReference type="GO" id="GO:0071555">
    <property type="term" value="P:cell wall organization"/>
    <property type="evidence" value="ECO:0007669"/>
    <property type="project" value="UniProtKB-KW"/>
</dbReference>
<evidence type="ECO:0000256" key="13">
    <source>
        <dbReference type="ARBA" id="ARBA00047833"/>
    </source>
</evidence>
<dbReference type="EMBL" id="SADE01000003">
    <property type="protein sequence ID" value="RVU34616.1"/>
    <property type="molecule type" value="Genomic_DNA"/>
</dbReference>
<evidence type="ECO:0000256" key="12">
    <source>
        <dbReference type="ARBA" id="ARBA00023316"/>
    </source>
</evidence>
<name>A0A3S2Z6S6_9PROT</name>
<keyword evidence="6 14" id="KW-0132">Cell division</keyword>
<evidence type="ECO:0000313" key="18">
    <source>
        <dbReference type="EMBL" id="RVU34616.1"/>
    </source>
</evidence>
<dbReference type="GO" id="GO:0005737">
    <property type="term" value="C:cytoplasm"/>
    <property type="evidence" value="ECO:0007669"/>
    <property type="project" value="UniProtKB-SubCell"/>
</dbReference>